<keyword evidence="4" id="KW-1185">Reference proteome</keyword>
<evidence type="ECO:0000256" key="1">
    <source>
        <dbReference type="SAM" id="MobiDB-lite"/>
    </source>
</evidence>
<name>A0A9P6Z002_9FUNG</name>
<organism evidence="3 4">
    <name type="scientific">Rhizopus delemar</name>
    <dbReference type="NCBI Taxonomy" id="936053"/>
    <lineage>
        <taxon>Eukaryota</taxon>
        <taxon>Fungi</taxon>
        <taxon>Fungi incertae sedis</taxon>
        <taxon>Mucoromycota</taxon>
        <taxon>Mucoromycotina</taxon>
        <taxon>Mucoromycetes</taxon>
        <taxon>Mucorales</taxon>
        <taxon>Mucorineae</taxon>
        <taxon>Rhizopodaceae</taxon>
        <taxon>Rhizopus</taxon>
    </lineage>
</organism>
<evidence type="ECO:0000313" key="3">
    <source>
        <dbReference type="EMBL" id="KAG1567882.1"/>
    </source>
</evidence>
<feature type="domain" description="C2H2-type" evidence="2">
    <location>
        <begin position="11"/>
        <end position="31"/>
    </location>
</feature>
<accession>A0A9P6Z002</accession>
<feature type="region of interest" description="Disordered" evidence="1">
    <location>
        <begin position="220"/>
        <end position="254"/>
    </location>
</feature>
<dbReference type="EMBL" id="JAANIU010001287">
    <property type="protein sequence ID" value="KAG1567882.1"/>
    <property type="molecule type" value="Genomic_DNA"/>
</dbReference>
<dbReference type="Proteomes" id="UP000740926">
    <property type="component" value="Unassembled WGS sequence"/>
</dbReference>
<evidence type="ECO:0000259" key="2">
    <source>
        <dbReference type="PROSITE" id="PS00028"/>
    </source>
</evidence>
<gene>
    <name evidence="3" type="ORF">G6F50_007798</name>
</gene>
<protein>
    <recommendedName>
        <fullName evidence="2">C2H2-type domain-containing protein</fullName>
    </recommendedName>
</protein>
<comment type="caution">
    <text evidence="3">The sequence shown here is derived from an EMBL/GenBank/DDBJ whole genome shotgun (WGS) entry which is preliminary data.</text>
</comment>
<dbReference type="AlphaFoldDB" id="A0A9P6Z002"/>
<sequence length="324" mass="37231">MSSKAEMCYGCCFCKDIFSDIVNLRQHIDGHVTTDKACRPDLRKRKYKVHDVQDNGFIPESDKWHLEQLNVSDTLFMLRKQIIQKNERTENLSDVELLVLDHIFVFAQEHEDSIPGFGLDQHDHIVQTNLPRYMIHRGTVKVTTTSFLAEAVASSDPNELLAADIIHTLAGRLIARENKRRMLEDTFAHKYLDAILETVFGSERRFRHDWANGSLLGIKRKRQDDNNDGSESSDADDDEEHAGDQNDNDENHSSLYKPDWVVYTKSRQSVTAVGVMELKVIYKRNPSYMTDFVKLAKQMKLILHHLVYMGVNHPAVYGILVEGM</sequence>
<dbReference type="PROSITE" id="PS00028">
    <property type="entry name" value="ZINC_FINGER_C2H2_1"/>
    <property type="match status" value="1"/>
</dbReference>
<evidence type="ECO:0000313" key="4">
    <source>
        <dbReference type="Proteomes" id="UP000740926"/>
    </source>
</evidence>
<reference evidence="3 4" key="1">
    <citation type="journal article" date="2020" name="Microb. Genom.">
        <title>Genetic diversity of clinical and environmental Mucorales isolates obtained from an investigation of mucormycosis cases among solid organ transplant recipients.</title>
        <authorList>
            <person name="Nguyen M.H."/>
            <person name="Kaul D."/>
            <person name="Muto C."/>
            <person name="Cheng S.J."/>
            <person name="Richter R.A."/>
            <person name="Bruno V.M."/>
            <person name="Liu G."/>
            <person name="Beyhan S."/>
            <person name="Sundermann A.J."/>
            <person name="Mounaud S."/>
            <person name="Pasculle A.W."/>
            <person name="Nierman W.C."/>
            <person name="Driscoll E."/>
            <person name="Cumbie R."/>
            <person name="Clancy C.J."/>
            <person name="Dupont C.L."/>
        </authorList>
    </citation>
    <scope>NUCLEOTIDE SEQUENCE [LARGE SCALE GENOMIC DNA]</scope>
    <source>
        <strain evidence="3 4">GL24</strain>
    </source>
</reference>
<dbReference type="InterPro" id="IPR013087">
    <property type="entry name" value="Znf_C2H2_type"/>
</dbReference>
<feature type="compositionally biased region" description="Acidic residues" evidence="1">
    <location>
        <begin position="226"/>
        <end position="241"/>
    </location>
</feature>
<proteinExistence type="predicted"/>